<dbReference type="PANTHER" id="PTHR11895">
    <property type="entry name" value="TRANSAMIDASE"/>
    <property type="match status" value="1"/>
</dbReference>
<protein>
    <submittedName>
        <fullName evidence="3">Amidase</fullName>
    </submittedName>
</protein>
<organism evidence="3 4">
    <name type="scientific">Glutamicibacter halophytocola</name>
    <dbReference type="NCBI Taxonomy" id="1933880"/>
    <lineage>
        <taxon>Bacteria</taxon>
        <taxon>Bacillati</taxon>
        <taxon>Actinomycetota</taxon>
        <taxon>Actinomycetes</taxon>
        <taxon>Micrococcales</taxon>
        <taxon>Micrococcaceae</taxon>
        <taxon>Glutamicibacter</taxon>
    </lineage>
</organism>
<dbReference type="InterPro" id="IPR000120">
    <property type="entry name" value="Amidase"/>
</dbReference>
<dbReference type="EMBL" id="CP042260">
    <property type="protein sequence ID" value="QDY66210.1"/>
    <property type="molecule type" value="Genomic_DNA"/>
</dbReference>
<feature type="domain" description="Amidase" evidence="2">
    <location>
        <begin position="46"/>
        <end position="462"/>
    </location>
</feature>
<dbReference type="Proteomes" id="UP000320717">
    <property type="component" value="Chromosome"/>
</dbReference>
<dbReference type="PANTHER" id="PTHR11895:SF7">
    <property type="entry name" value="GLUTAMYL-TRNA(GLN) AMIDOTRANSFERASE SUBUNIT A, MITOCHONDRIAL"/>
    <property type="match status" value="1"/>
</dbReference>
<proteinExistence type="inferred from homology"/>
<evidence type="ECO:0000256" key="1">
    <source>
        <dbReference type="ARBA" id="ARBA00009199"/>
    </source>
</evidence>
<reference evidence="3 4" key="1">
    <citation type="submission" date="2019-07" db="EMBL/GenBank/DDBJ databases">
        <title>Complete Genome Sequence of drought tolerant Plant Growth-Promoting Rhizobacterium Glutamicibacter halophytocola DR408.</title>
        <authorList>
            <person name="Nishu S.D."/>
            <person name="Lee T.K."/>
        </authorList>
    </citation>
    <scope>NUCLEOTIDE SEQUENCE [LARGE SCALE GENOMIC DNA]</scope>
    <source>
        <strain evidence="3 4">DR408</strain>
    </source>
</reference>
<dbReference type="RefSeq" id="WP_146276139.1">
    <property type="nucleotide sequence ID" value="NZ_CP042260.1"/>
</dbReference>
<evidence type="ECO:0000259" key="2">
    <source>
        <dbReference type="Pfam" id="PF01425"/>
    </source>
</evidence>
<sequence>MTDRLAFLTATEQLRAFREGTLSPADVLGEQLANCEADNGRGDGGVNALTEIFWDESRAQAKAATDRYARARSTGELGSLPPLLGVSVAAKEKHALKGKSLSLGLLAHKRDVSETDHPIIDRLRIAGAIIHARSTSPEFSCATVTHSPMWGVTRNPWNLEMSPGGSSGGAGASLAAGFTTLATASDIAGSTRIPAGFTGTVGYKAPYGRIPGAGELASDRYRGDGPMGRSVADVLLMAAAISGTHPADANSWGSAGELIKVGNLRNSQLRIGVSRNLGDYPVTESVLSSFDRLIESLKKSGFNVVEVQLPWTTDQIRETIFAHFGHILAPAMVEAIGDSNEPRAAYTDQFIRDALTQAQSVSMLDSLRKDATLNAQLSDAMSVVDVLLCPTNAVDYLSATGNYLNGIEVSGRKLSHYWEGHMTSPFNVSNHRPVLSIPCGIGRDNVPVGVQIVGQPWDEKTVFEAALLLESLIDFRMNIGFPEPVG</sequence>
<dbReference type="SUPFAM" id="SSF75304">
    <property type="entry name" value="Amidase signature (AS) enzymes"/>
    <property type="match status" value="1"/>
</dbReference>
<dbReference type="InterPro" id="IPR036928">
    <property type="entry name" value="AS_sf"/>
</dbReference>
<dbReference type="InterPro" id="IPR023631">
    <property type="entry name" value="Amidase_dom"/>
</dbReference>
<keyword evidence="4" id="KW-1185">Reference proteome</keyword>
<dbReference type="Pfam" id="PF01425">
    <property type="entry name" value="Amidase"/>
    <property type="match status" value="1"/>
</dbReference>
<evidence type="ECO:0000313" key="3">
    <source>
        <dbReference type="EMBL" id="QDY66210.1"/>
    </source>
</evidence>
<evidence type="ECO:0000313" key="4">
    <source>
        <dbReference type="Proteomes" id="UP000320717"/>
    </source>
</evidence>
<dbReference type="Gene3D" id="3.90.1300.10">
    <property type="entry name" value="Amidase signature (AS) domain"/>
    <property type="match status" value="1"/>
</dbReference>
<gene>
    <name evidence="3" type="ORF">FQA45_07725</name>
</gene>
<comment type="similarity">
    <text evidence="1">Belongs to the amidase family.</text>
</comment>
<accession>A0ABX5Y971</accession>
<name>A0ABX5Y971_9MICC</name>